<dbReference type="InterPro" id="IPR011011">
    <property type="entry name" value="Znf_FYVE_PHD"/>
</dbReference>
<organism evidence="2 3">
    <name type="scientific">Spodoptera exigua</name>
    <name type="common">Beet armyworm</name>
    <name type="synonym">Noctua fulgens</name>
    <dbReference type="NCBI Taxonomy" id="7107"/>
    <lineage>
        <taxon>Eukaryota</taxon>
        <taxon>Metazoa</taxon>
        <taxon>Ecdysozoa</taxon>
        <taxon>Arthropoda</taxon>
        <taxon>Hexapoda</taxon>
        <taxon>Insecta</taxon>
        <taxon>Pterygota</taxon>
        <taxon>Neoptera</taxon>
        <taxon>Endopterygota</taxon>
        <taxon>Lepidoptera</taxon>
        <taxon>Glossata</taxon>
        <taxon>Ditrysia</taxon>
        <taxon>Noctuoidea</taxon>
        <taxon>Noctuidae</taxon>
        <taxon>Amphipyrinae</taxon>
        <taxon>Spodoptera</taxon>
    </lineage>
</organism>
<dbReference type="Proteomes" id="UP000648187">
    <property type="component" value="Unassembled WGS sequence"/>
</dbReference>
<dbReference type="Gene3D" id="3.60.10.10">
    <property type="entry name" value="Endonuclease/exonuclease/phosphatase"/>
    <property type="match status" value="1"/>
</dbReference>
<accession>A0A835G4Q5</accession>
<evidence type="ECO:0000256" key="1">
    <source>
        <dbReference type="SAM" id="MobiDB-lite"/>
    </source>
</evidence>
<keyword evidence="3" id="KW-1185">Reference proteome</keyword>
<name>A0A835G4Q5_SPOEX</name>
<feature type="region of interest" description="Disordered" evidence="1">
    <location>
        <begin position="66"/>
        <end position="92"/>
    </location>
</feature>
<proteinExistence type="predicted"/>
<evidence type="ECO:0000313" key="3">
    <source>
        <dbReference type="Proteomes" id="UP000648187"/>
    </source>
</evidence>
<dbReference type="InterPro" id="IPR013083">
    <property type="entry name" value="Znf_RING/FYVE/PHD"/>
</dbReference>
<dbReference type="Gene3D" id="3.30.40.10">
    <property type="entry name" value="Zinc/RING finger domain, C3HC4 (zinc finger)"/>
    <property type="match status" value="1"/>
</dbReference>
<gene>
    <name evidence="2" type="ORF">HW555_012563</name>
</gene>
<protein>
    <recommendedName>
        <fullName evidence="4">PHD-type domain-containing protein</fullName>
    </recommendedName>
</protein>
<dbReference type="SUPFAM" id="SSF57903">
    <property type="entry name" value="FYVE/PHD zinc finger"/>
    <property type="match status" value="1"/>
</dbReference>
<evidence type="ECO:0008006" key="4">
    <source>
        <dbReference type="Google" id="ProtNLM"/>
    </source>
</evidence>
<evidence type="ECO:0000313" key="2">
    <source>
        <dbReference type="EMBL" id="KAF9407405.1"/>
    </source>
</evidence>
<dbReference type="AlphaFoldDB" id="A0A835G4Q5"/>
<reference evidence="2" key="1">
    <citation type="submission" date="2020-08" db="EMBL/GenBank/DDBJ databases">
        <title>Spodoptera exigua strain:BAW_Kor-Di-RS1 Genome sequencing and assembly.</title>
        <authorList>
            <person name="Kim J."/>
            <person name="Nam H.Y."/>
            <person name="Kwon M."/>
            <person name="Choi J.H."/>
            <person name="Cho S.R."/>
            <person name="Kim G.-H."/>
        </authorList>
    </citation>
    <scope>NUCLEOTIDE SEQUENCE</scope>
    <source>
        <strain evidence="2">BAW_Kor-Di-RS1</strain>
        <tissue evidence="2">Whole-body</tissue>
    </source>
</reference>
<dbReference type="EMBL" id="JACKWZ010000474">
    <property type="protein sequence ID" value="KAF9407405.1"/>
    <property type="molecule type" value="Genomic_DNA"/>
</dbReference>
<comment type="caution">
    <text evidence="2">The sequence shown here is derived from an EMBL/GenBank/DDBJ whole genome shotgun (WGS) entry which is preliminary data.</text>
</comment>
<dbReference type="InterPro" id="IPR036691">
    <property type="entry name" value="Endo/exonu/phosph_ase_sf"/>
</dbReference>
<sequence length="254" mass="28561">MADKKSQWGCCTNECETDTGAKHIKCPACAKYYHYACISLTKSPNNKVTWKCPSCLSKTPKLGRDDSTPVRNVSMTRGMKRQATEAPSLLSTSDDNGELRSIIREVIKLELSEMSAKFHNTIITTITKELAPIKKEMADIVESVSFINKKFEDIMKAHEMSKEIITKIESRQVALCAVYLPPPVCLATLDHFVDSCNRVLDSTDIPCYIIGDFNLSLLNWDEATMNVCLPKITASKPTHWIVLWEDNSLLLRIL</sequence>